<dbReference type="PaxDb" id="30732-ENSOMEP00000026752"/>
<feature type="region of interest" description="Disordered" evidence="1">
    <location>
        <begin position="33"/>
        <end position="53"/>
    </location>
</feature>
<dbReference type="AlphaFoldDB" id="A0A3B3D9F6"/>
<keyword evidence="4" id="KW-1185">Reference proteome</keyword>
<evidence type="ECO:0000256" key="1">
    <source>
        <dbReference type="SAM" id="MobiDB-lite"/>
    </source>
</evidence>
<organism evidence="3 4">
    <name type="scientific">Oryzias melastigma</name>
    <name type="common">Marine medaka</name>
    <dbReference type="NCBI Taxonomy" id="30732"/>
    <lineage>
        <taxon>Eukaryota</taxon>
        <taxon>Metazoa</taxon>
        <taxon>Chordata</taxon>
        <taxon>Craniata</taxon>
        <taxon>Vertebrata</taxon>
        <taxon>Euteleostomi</taxon>
        <taxon>Actinopterygii</taxon>
        <taxon>Neopterygii</taxon>
        <taxon>Teleostei</taxon>
        <taxon>Neoteleostei</taxon>
        <taxon>Acanthomorphata</taxon>
        <taxon>Ovalentaria</taxon>
        <taxon>Atherinomorphae</taxon>
        <taxon>Beloniformes</taxon>
        <taxon>Adrianichthyidae</taxon>
        <taxon>Oryziinae</taxon>
        <taxon>Oryzias</taxon>
    </lineage>
</organism>
<evidence type="ECO:0000313" key="4">
    <source>
        <dbReference type="Proteomes" id="UP000261560"/>
    </source>
</evidence>
<reference evidence="3" key="1">
    <citation type="submission" date="2025-08" db="UniProtKB">
        <authorList>
            <consortium name="Ensembl"/>
        </authorList>
    </citation>
    <scope>IDENTIFICATION</scope>
</reference>
<accession>A0A3B3D9F6</accession>
<dbReference type="Proteomes" id="UP000261560">
    <property type="component" value="Unplaced"/>
</dbReference>
<evidence type="ECO:0000259" key="2">
    <source>
        <dbReference type="Pfam" id="PF21481"/>
    </source>
</evidence>
<dbReference type="CDD" id="cd23012">
    <property type="entry name" value="Dkk_Cys2"/>
    <property type="match status" value="1"/>
</dbReference>
<evidence type="ECO:0000313" key="3">
    <source>
        <dbReference type="Ensembl" id="ENSOMEP00000026752.1"/>
    </source>
</evidence>
<sequence>MPNVVEGWIRPAGQFGDPCHRLTLKTVFQRGGCSNRAQRRPSPHAGPVDTHVNRDEDRQVHSFNRTKGAEMAACVRSGDCAEGLCCVRYLTGKRCQRIPLEGDACLLRTTTKLKRNLGRCACAAGLTCSTQKNVKINATQVDDVESLIDWDTLNPSWH</sequence>
<dbReference type="Ensembl" id="ENSOMET00000003734.1">
    <property type="protein sequence ID" value="ENSOMEP00000026752.1"/>
    <property type="gene ID" value="ENSOMEG00000008776.1"/>
</dbReference>
<dbReference type="GeneTree" id="ENSGT00940000177802"/>
<protein>
    <recommendedName>
        <fullName evidence="2">Dickkopf-related protein 1/2/4 C-terminal subdomain 1 domain-containing protein</fullName>
    </recommendedName>
</protein>
<dbReference type="Pfam" id="PF21481">
    <property type="entry name" value="DIKK1-2-4_C-subdom1"/>
    <property type="match status" value="1"/>
</dbReference>
<dbReference type="Gene3D" id="2.10.80.10">
    <property type="entry name" value="Lipase, subunit A"/>
    <property type="match status" value="1"/>
</dbReference>
<feature type="domain" description="Dickkopf-related protein 1/2/4 C-terminal subdomain 1" evidence="2">
    <location>
        <begin position="72"/>
        <end position="99"/>
    </location>
</feature>
<dbReference type="InterPro" id="IPR048500">
    <property type="entry name" value="DIKK1/2/4_C-subdom1"/>
</dbReference>
<dbReference type="STRING" id="30732.ENSOMEP00000026752"/>
<name>A0A3B3D9F6_ORYME</name>
<proteinExistence type="predicted"/>
<reference evidence="3" key="2">
    <citation type="submission" date="2025-09" db="UniProtKB">
        <authorList>
            <consortium name="Ensembl"/>
        </authorList>
    </citation>
    <scope>IDENTIFICATION</scope>
</reference>